<feature type="transmembrane region" description="Helical" evidence="8">
    <location>
        <begin position="30"/>
        <end position="48"/>
    </location>
</feature>
<evidence type="ECO:0000256" key="2">
    <source>
        <dbReference type="ARBA" id="ARBA00022448"/>
    </source>
</evidence>
<keyword evidence="4 8" id="KW-0812">Transmembrane</keyword>
<keyword evidence="7 8" id="KW-0472">Membrane</keyword>
<feature type="transmembrane region" description="Helical" evidence="8">
    <location>
        <begin position="6"/>
        <end position="23"/>
    </location>
</feature>
<dbReference type="PANTHER" id="PTHR32024">
    <property type="entry name" value="TRK SYSTEM POTASSIUM UPTAKE PROTEIN TRKG-RELATED"/>
    <property type="match status" value="1"/>
</dbReference>
<proteinExistence type="predicted"/>
<organism evidence="9 10">
    <name type="scientific">Pseudotabrizicola sediminis</name>
    <dbReference type="NCBI Taxonomy" id="2486418"/>
    <lineage>
        <taxon>Bacteria</taxon>
        <taxon>Pseudomonadati</taxon>
        <taxon>Pseudomonadota</taxon>
        <taxon>Alphaproteobacteria</taxon>
        <taxon>Rhodobacterales</taxon>
        <taxon>Paracoccaceae</taxon>
        <taxon>Pseudotabrizicola</taxon>
    </lineage>
</organism>
<sequence>MINALMLYVTGYILIIGVLTVAMSLTGVDMISALFAVWTALGNIGYGYGPMLAETGTFRDFPDAAKWLMTLAMLLGRLGLLAVLVVALPSFWRP</sequence>
<name>A0ABY2KM52_9RHOB</name>
<evidence type="ECO:0000256" key="6">
    <source>
        <dbReference type="ARBA" id="ARBA00023065"/>
    </source>
</evidence>
<dbReference type="InterPro" id="IPR003445">
    <property type="entry name" value="Cat_transpt"/>
</dbReference>
<evidence type="ECO:0000256" key="5">
    <source>
        <dbReference type="ARBA" id="ARBA00022989"/>
    </source>
</evidence>
<evidence type="ECO:0000313" key="9">
    <source>
        <dbReference type="EMBL" id="TGD42391.1"/>
    </source>
</evidence>
<keyword evidence="10" id="KW-1185">Reference proteome</keyword>
<keyword evidence="3" id="KW-1003">Cell membrane</keyword>
<evidence type="ECO:0000256" key="7">
    <source>
        <dbReference type="ARBA" id="ARBA00023136"/>
    </source>
</evidence>
<evidence type="ECO:0000256" key="1">
    <source>
        <dbReference type="ARBA" id="ARBA00004651"/>
    </source>
</evidence>
<reference evidence="9 10" key="1">
    <citation type="submission" date="2018-11" db="EMBL/GenBank/DDBJ databases">
        <title>Tabrizicola sp. isolated from sediment of alpine lake.</title>
        <authorList>
            <person name="Liu Z."/>
        </authorList>
    </citation>
    <scope>NUCLEOTIDE SEQUENCE [LARGE SCALE GENOMIC DNA]</scope>
    <source>
        <strain evidence="9 10">DRYC-M-16</strain>
    </source>
</reference>
<dbReference type="Proteomes" id="UP000297741">
    <property type="component" value="Unassembled WGS sequence"/>
</dbReference>
<gene>
    <name evidence="9" type="ORF">EEB11_13980</name>
</gene>
<evidence type="ECO:0000313" key="10">
    <source>
        <dbReference type="Proteomes" id="UP000297741"/>
    </source>
</evidence>
<dbReference type="PANTHER" id="PTHR32024:SF3">
    <property type="entry name" value="TRK SYSTEM POTASSIUM UPTAKE PROTEIN"/>
    <property type="match status" value="1"/>
</dbReference>
<evidence type="ECO:0000256" key="4">
    <source>
        <dbReference type="ARBA" id="ARBA00022692"/>
    </source>
</evidence>
<keyword evidence="2" id="KW-0813">Transport</keyword>
<dbReference type="Pfam" id="PF02386">
    <property type="entry name" value="TrkH"/>
    <property type="match status" value="1"/>
</dbReference>
<keyword evidence="5 8" id="KW-1133">Transmembrane helix</keyword>
<keyword evidence="6" id="KW-0406">Ion transport</keyword>
<protein>
    <submittedName>
        <fullName evidence="9">Uncharacterized protein</fullName>
    </submittedName>
</protein>
<dbReference type="EMBL" id="RPEM01000009">
    <property type="protein sequence ID" value="TGD42391.1"/>
    <property type="molecule type" value="Genomic_DNA"/>
</dbReference>
<comment type="caution">
    <text evidence="9">The sequence shown here is derived from an EMBL/GenBank/DDBJ whole genome shotgun (WGS) entry which is preliminary data.</text>
</comment>
<feature type="transmembrane region" description="Helical" evidence="8">
    <location>
        <begin position="68"/>
        <end position="92"/>
    </location>
</feature>
<evidence type="ECO:0000256" key="8">
    <source>
        <dbReference type="SAM" id="Phobius"/>
    </source>
</evidence>
<comment type="subcellular location">
    <subcellularLocation>
        <location evidence="1">Cell membrane</location>
        <topology evidence="1">Multi-pass membrane protein</topology>
    </subcellularLocation>
</comment>
<accession>A0ABY2KM52</accession>
<evidence type="ECO:0000256" key="3">
    <source>
        <dbReference type="ARBA" id="ARBA00022475"/>
    </source>
</evidence>